<proteinExistence type="inferred from homology"/>
<reference evidence="13 14" key="1">
    <citation type="submission" date="2018-08" db="EMBL/GenBank/DDBJ databases">
        <title>The metabolism and importance of syntrophic acetate oxidation coupled to methane or sulfide production in haloalkaline environments.</title>
        <authorList>
            <person name="Timmers P.H.A."/>
            <person name="Vavourakis C.D."/>
            <person name="Sorokin D.Y."/>
            <person name="Sinninghe Damste J.S."/>
            <person name="Muyzer G."/>
            <person name="Stams A.J.M."/>
            <person name="Plugge C.M."/>
        </authorList>
    </citation>
    <scope>NUCLEOTIDE SEQUENCE [LARGE SCALE GENOMIC DNA]</scope>
    <source>
        <strain evidence="13">MSAO_Bac1</strain>
    </source>
</reference>
<organism evidence="13 14">
    <name type="scientific">Candidatus Syntrophonatronum acetioxidans</name>
    <dbReference type="NCBI Taxonomy" id="1795816"/>
    <lineage>
        <taxon>Bacteria</taxon>
        <taxon>Bacillati</taxon>
        <taxon>Bacillota</taxon>
        <taxon>Clostridia</taxon>
        <taxon>Eubacteriales</taxon>
        <taxon>Syntrophomonadaceae</taxon>
        <taxon>Candidatus Syntrophonatronum</taxon>
    </lineage>
</organism>
<feature type="non-terminal residue" evidence="13">
    <location>
        <position position="1"/>
    </location>
</feature>
<keyword evidence="10" id="KW-0408">Iron</keyword>
<comment type="similarity">
    <text evidence="3">Belongs to the prokaryotic molybdopterin-containing oxidoreductase family.</text>
</comment>
<name>A0A424YB41_9FIRM</name>
<evidence type="ECO:0000256" key="6">
    <source>
        <dbReference type="ARBA" id="ARBA00022729"/>
    </source>
</evidence>
<dbReference type="AlphaFoldDB" id="A0A424YB41"/>
<dbReference type="GO" id="GO:0009055">
    <property type="term" value="F:electron transfer activity"/>
    <property type="evidence" value="ECO:0007669"/>
    <property type="project" value="TreeGrafter"/>
</dbReference>
<dbReference type="InterPro" id="IPR009010">
    <property type="entry name" value="Asp_de-COase-like_dom_sf"/>
</dbReference>
<keyword evidence="4" id="KW-0004">4Fe-4S</keyword>
<dbReference type="PANTHER" id="PTHR43598:SF1">
    <property type="entry name" value="FORMATE DEHYDROGENASE-O MAJOR SUBUNIT"/>
    <property type="match status" value="1"/>
</dbReference>
<evidence type="ECO:0000313" key="14">
    <source>
        <dbReference type="Proteomes" id="UP000285138"/>
    </source>
</evidence>
<evidence type="ECO:0000256" key="8">
    <source>
        <dbReference type="ARBA" id="ARBA00022933"/>
    </source>
</evidence>
<comment type="cofactor">
    <cofactor evidence="1">
        <name>[4Fe-4S] cluster</name>
        <dbReference type="ChEBI" id="CHEBI:49883"/>
    </cofactor>
</comment>
<dbReference type="GO" id="GO:0043546">
    <property type="term" value="F:molybdopterin cofactor binding"/>
    <property type="evidence" value="ECO:0007669"/>
    <property type="project" value="InterPro"/>
</dbReference>
<comment type="subcellular location">
    <subcellularLocation>
        <location evidence="2">Periplasm</location>
    </subcellularLocation>
</comment>
<dbReference type="PANTHER" id="PTHR43598">
    <property type="entry name" value="TUNGSTEN-CONTAINING FORMYLMETHANOFURAN DEHYDROGENASE 2 SUBUNIT B"/>
    <property type="match status" value="1"/>
</dbReference>
<accession>A0A424YB41</accession>
<evidence type="ECO:0000256" key="10">
    <source>
        <dbReference type="ARBA" id="ARBA00023004"/>
    </source>
</evidence>
<dbReference type="Gene3D" id="2.40.40.20">
    <property type="match status" value="1"/>
</dbReference>
<keyword evidence="5" id="KW-0479">Metal-binding</keyword>
<keyword evidence="9" id="KW-0560">Oxidoreductase</keyword>
<dbReference type="Proteomes" id="UP000285138">
    <property type="component" value="Unassembled WGS sequence"/>
</dbReference>
<dbReference type="GO" id="GO:0016491">
    <property type="term" value="F:oxidoreductase activity"/>
    <property type="evidence" value="ECO:0007669"/>
    <property type="project" value="UniProtKB-KW"/>
</dbReference>
<keyword evidence="7" id="KW-0574">Periplasm</keyword>
<evidence type="ECO:0000256" key="2">
    <source>
        <dbReference type="ARBA" id="ARBA00004418"/>
    </source>
</evidence>
<dbReference type="FunFam" id="3.40.228.10:FF:000009">
    <property type="entry name" value="Formate dehydrogenase, alpha subunit, selenocysteine-containing"/>
    <property type="match status" value="1"/>
</dbReference>
<evidence type="ECO:0000313" key="13">
    <source>
        <dbReference type="EMBL" id="RQD73560.1"/>
    </source>
</evidence>
<dbReference type="SUPFAM" id="SSF50692">
    <property type="entry name" value="ADC-like"/>
    <property type="match status" value="1"/>
</dbReference>
<keyword evidence="8" id="KW-0712">Selenocysteine</keyword>
<evidence type="ECO:0000259" key="12">
    <source>
        <dbReference type="Pfam" id="PF01568"/>
    </source>
</evidence>
<dbReference type="EMBL" id="QZAA01000248">
    <property type="protein sequence ID" value="RQD73560.1"/>
    <property type="molecule type" value="Genomic_DNA"/>
</dbReference>
<dbReference type="CDD" id="cd02792">
    <property type="entry name" value="MopB_CT_Formate-Dh-Na-like"/>
    <property type="match status" value="1"/>
</dbReference>
<evidence type="ECO:0000256" key="5">
    <source>
        <dbReference type="ARBA" id="ARBA00022723"/>
    </source>
</evidence>
<keyword evidence="11" id="KW-0411">Iron-sulfur</keyword>
<dbReference type="GO" id="GO:0009061">
    <property type="term" value="P:anaerobic respiration"/>
    <property type="evidence" value="ECO:0007669"/>
    <property type="project" value="TreeGrafter"/>
</dbReference>
<keyword evidence="6" id="KW-0732">Signal</keyword>
<dbReference type="Gene3D" id="3.40.228.10">
    <property type="entry name" value="Dimethylsulfoxide Reductase, domain 2"/>
    <property type="match status" value="1"/>
</dbReference>
<gene>
    <name evidence="13" type="ORF">D5R97_09250</name>
</gene>
<feature type="domain" description="Molybdopterin dinucleotide-binding" evidence="12">
    <location>
        <begin position="211"/>
        <end position="329"/>
    </location>
</feature>
<evidence type="ECO:0000256" key="3">
    <source>
        <dbReference type="ARBA" id="ARBA00010312"/>
    </source>
</evidence>
<dbReference type="Pfam" id="PF01568">
    <property type="entry name" value="Molydop_binding"/>
    <property type="match status" value="1"/>
</dbReference>
<sequence>EGGAFPNPILEMNWDYGDDPDPVEIAMEINGYYVEDGSLLPGFGEIASLELGETAAGSWIYTGFFQDEDDPNTKRRIKETEGIGANLEYTWAWPANRRIVYNRASCDGEGNPWNPDRPVVWWEDGEWKLNDVPDFNANVPPEETANNAFIMNPEGQSRFFAAGMVEGPFTEHYEPWESITRSPLTGDVEFNPCCEIWYPEDRGSDADYPYICTTYRVVEHYQTAIETRNQPWLVEAMPEMFCEISLSLAAELGVENGDMVEIESKRGTIQCKACVTPRVKPLMINGEEKEIVGMPWHWGHMGLSTGASANDLSPTIGCANTTIPEFKSFICNIRRAG</sequence>
<dbReference type="GO" id="GO:0042597">
    <property type="term" value="C:periplasmic space"/>
    <property type="evidence" value="ECO:0007669"/>
    <property type="project" value="UniProtKB-SubCell"/>
</dbReference>
<evidence type="ECO:0000256" key="7">
    <source>
        <dbReference type="ARBA" id="ARBA00022764"/>
    </source>
</evidence>
<evidence type="ECO:0000256" key="4">
    <source>
        <dbReference type="ARBA" id="ARBA00022485"/>
    </source>
</evidence>
<dbReference type="SUPFAM" id="SSF53706">
    <property type="entry name" value="Formate dehydrogenase/DMSO reductase, domains 1-3"/>
    <property type="match status" value="1"/>
</dbReference>
<evidence type="ECO:0000256" key="11">
    <source>
        <dbReference type="ARBA" id="ARBA00023014"/>
    </source>
</evidence>
<dbReference type="GO" id="GO:0030151">
    <property type="term" value="F:molybdenum ion binding"/>
    <property type="evidence" value="ECO:0007669"/>
    <property type="project" value="TreeGrafter"/>
</dbReference>
<dbReference type="GO" id="GO:0051539">
    <property type="term" value="F:4 iron, 4 sulfur cluster binding"/>
    <property type="evidence" value="ECO:0007669"/>
    <property type="project" value="UniProtKB-KW"/>
</dbReference>
<evidence type="ECO:0000256" key="9">
    <source>
        <dbReference type="ARBA" id="ARBA00023002"/>
    </source>
</evidence>
<comment type="caution">
    <text evidence="13">The sequence shown here is derived from an EMBL/GenBank/DDBJ whole genome shotgun (WGS) entry which is preliminary data.</text>
</comment>
<evidence type="ECO:0000256" key="1">
    <source>
        <dbReference type="ARBA" id="ARBA00001966"/>
    </source>
</evidence>
<dbReference type="InterPro" id="IPR006657">
    <property type="entry name" value="MoPterin_dinucl-bd_dom"/>
</dbReference>
<protein>
    <submittedName>
        <fullName evidence="13">Formate dehydrogenase</fullName>
    </submittedName>
</protein>